<dbReference type="EMBL" id="JAKWFO010000008">
    <property type="protein sequence ID" value="KAI9634099.1"/>
    <property type="molecule type" value="Genomic_DNA"/>
</dbReference>
<keyword evidence="2" id="KW-1185">Reference proteome</keyword>
<name>A0AA38H781_9TREE</name>
<accession>A0AA38H781</accession>
<dbReference type="GeneID" id="77726851"/>
<dbReference type="RefSeq" id="XP_052943876.1">
    <property type="nucleotide sequence ID" value="XM_053087646.1"/>
</dbReference>
<dbReference type="Proteomes" id="UP001164286">
    <property type="component" value="Unassembled WGS sequence"/>
</dbReference>
<comment type="caution">
    <text evidence="1">The sequence shown here is derived from an EMBL/GenBank/DDBJ whole genome shotgun (WGS) entry which is preliminary data.</text>
</comment>
<dbReference type="AlphaFoldDB" id="A0AA38H781"/>
<proteinExistence type="predicted"/>
<sequence>MERYNPLPSRRRNAGPYDPLRCPQYRPAGVIEQEVPTPSMRLHVARNPQHARLAGSPVYQPHRDRGWPILHELHHGTCAMNLPPQISLLAATPGTTLVISSRLGLRLNCDQNIDMEADTRVFETVHSYHCSNHDLSVLSAFAHIKGPKRLGLLVRSKYALLDVKRNLCSLATTILNDKTGQSITVVLDKSVWMNPERAADLMEELQEEVNEHLIGLSGGPGAEPDETCSVDYLLSDPEDPHSHPGGDAFIGLGSVGAFLEEEGSAEDPINR</sequence>
<evidence type="ECO:0000313" key="1">
    <source>
        <dbReference type="EMBL" id="KAI9634099.1"/>
    </source>
</evidence>
<organism evidence="1 2">
    <name type="scientific">Dioszegia hungarica</name>
    <dbReference type="NCBI Taxonomy" id="4972"/>
    <lineage>
        <taxon>Eukaryota</taxon>
        <taxon>Fungi</taxon>
        <taxon>Dikarya</taxon>
        <taxon>Basidiomycota</taxon>
        <taxon>Agaricomycotina</taxon>
        <taxon>Tremellomycetes</taxon>
        <taxon>Tremellales</taxon>
        <taxon>Bulleribasidiaceae</taxon>
        <taxon>Dioszegia</taxon>
    </lineage>
</organism>
<protein>
    <submittedName>
        <fullName evidence="1">Uncharacterized protein</fullName>
    </submittedName>
</protein>
<gene>
    <name evidence="1" type="ORF">MKK02DRAFT_28796</name>
</gene>
<reference evidence="1" key="1">
    <citation type="journal article" date="2022" name="G3 (Bethesda)">
        <title>High quality genome of the basidiomycete yeast Dioszegia hungarica PDD-24b-2 isolated from cloud water.</title>
        <authorList>
            <person name="Jarrige D."/>
            <person name="Haridas S."/>
            <person name="Bleykasten-Grosshans C."/>
            <person name="Joly M."/>
            <person name="Nadalig T."/>
            <person name="Sancelme M."/>
            <person name="Vuilleumier S."/>
            <person name="Grigoriev I.V."/>
            <person name="Amato P."/>
            <person name="Bringel F."/>
        </authorList>
    </citation>
    <scope>NUCLEOTIDE SEQUENCE</scope>
    <source>
        <strain evidence="1">PDD-24b-2</strain>
    </source>
</reference>
<evidence type="ECO:0000313" key="2">
    <source>
        <dbReference type="Proteomes" id="UP001164286"/>
    </source>
</evidence>